<feature type="non-terminal residue" evidence="1">
    <location>
        <position position="1"/>
    </location>
</feature>
<keyword evidence="2" id="KW-1185">Reference proteome</keyword>
<gene>
    <name evidence="1" type="ORF">RPERSI_LOCUS8711</name>
</gene>
<organism evidence="1 2">
    <name type="scientific">Racocetra persica</name>
    <dbReference type="NCBI Taxonomy" id="160502"/>
    <lineage>
        <taxon>Eukaryota</taxon>
        <taxon>Fungi</taxon>
        <taxon>Fungi incertae sedis</taxon>
        <taxon>Mucoromycota</taxon>
        <taxon>Glomeromycotina</taxon>
        <taxon>Glomeromycetes</taxon>
        <taxon>Diversisporales</taxon>
        <taxon>Gigasporaceae</taxon>
        <taxon>Racocetra</taxon>
    </lineage>
</organism>
<name>A0ACA9NRN6_9GLOM</name>
<dbReference type="Proteomes" id="UP000789920">
    <property type="component" value="Unassembled WGS sequence"/>
</dbReference>
<accession>A0ACA9NRN6</accession>
<proteinExistence type="predicted"/>
<reference evidence="1" key="1">
    <citation type="submission" date="2021-06" db="EMBL/GenBank/DDBJ databases">
        <authorList>
            <person name="Kallberg Y."/>
            <person name="Tangrot J."/>
            <person name="Rosling A."/>
        </authorList>
    </citation>
    <scope>NUCLEOTIDE SEQUENCE</scope>
    <source>
        <strain evidence="1">MA461A</strain>
    </source>
</reference>
<dbReference type="EMBL" id="CAJVQC010015925">
    <property type="protein sequence ID" value="CAG8671769.1"/>
    <property type="molecule type" value="Genomic_DNA"/>
</dbReference>
<comment type="caution">
    <text evidence="1">The sequence shown here is derived from an EMBL/GenBank/DDBJ whole genome shotgun (WGS) entry which is preliminary data.</text>
</comment>
<sequence>SIQSSNTQGVRCPVRMFCNRTTPCCGPDGVCGAGPTTCGTGCQRAYSEELSCNS</sequence>
<evidence type="ECO:0000313" key="2">
    <source>
        <dbReference type="Proteomes" id="UP000789920"/>
    </source>
</evidence>
<evidence type="ECO:0000313" key="1">
    <source>
        <dbReference type="EMBL" id="CAG8671769.1"/>
    </source>
</evidence>
<protein>
    <submittedName>
        <fullName evidence="1">11184_t:CDS:1</fullName>
    </submittedName>
</protein>